<dbReference type="GO" id="GO:0000246">
    <property type="term" value="F:Delta24(24-1) sterol reductase activity"/>
    <property type="evidence" value="ECO:0007669"/>
    <property type="project" value="TreeGrafter"/>
</dbReference>
<dbReference type="GO" id="GO:0016020">
    <property type="term" value="C:membrane"/>
    <property type="evidence" value="ECO:0007669"/>
    <property type="project" value="TreeGrafter"/>
</dbReference>
<dbReference type="STRING" id="1442369.A0A0D2FGF8"/>
<dbReference type="Gene3D" id="3.30.465.10">
    <property type="match status" value="1"/>
</dbReference>
<dbReference type="RefSeq" id="XP_013268203.1">
    <property type="nucleotide sequence ID" value="XM_013412749.1"/>
</dbReference>
<dbReference type="InterPro" id="IPR036318">
    <property type="entry name" value="FAD-bd_PCMH-like_sf"/>
</dbReference>
<dbReference type="VEuPathDB" id="FungiDB:Z518_10133"/>
<proteinExistence type="predicted"/>
<evidence type="ECO:0000313" key="2">
    <source>
        <dbReference type="EMBL" id="KIX01067.1"/>
    </source>
</evidence>
<dbReference type="AlphaFoldDB" id="A0A0D2FGF8"/>
<dbReference type="GO" id="GO:0005737">
    <property type="term" value="C:cytoplasm"/>
    <property type="evidence" value="ECO:0007669"/>
    <property type="project" value="TreeGrafter"/>
</dbReference>
<gene>
    <name evidence="2" type="ORF">Z518_10133</name>
</gene>
<dbReference type="OrthoDB" id="415825at2759"/>
<accession>A0A0D2FGF8</accession>
<dbReference type="GO" id="GO:0050660">
    <property type="term" value="F:flavin adenine dinucleotide binding"/>
    <property type="evidence" value="ECO:0007669"/>
    <property type="project" value="InterPro"/>
</dbReference>
<dbReference type="Proteomes" id="UP000053617">
    <property type="component" value="Unassembled WGS sequence"/>
</dbReference>
<evidence type="ECO:0000256" key="1">
    <source>
        <dbReference type="ARBA" id="ARBA00023002"/>
    </source>
</evidence>
<organism evidence="2 3">
    <name type="scientific">Rhinocladiella mackenziei CBS 650.93</name>
    <dbReference type="NCBI Taxonomy" id="1442369"/>
    <lineage>
        <taxon>Eukaryota</taxon>
        <taxon>Fungi</taxon>
        <taxon>Dikarya</taxon>
        <taxon>Ascomycota</taxon>
        <taxon>Pezizomycotina</taxon>
        <taxon>Eurotiomycetes</taxon>
        <taxon>Chaetothyriomycetidae</taxon>
        <taxon>Chaetothyriales</taxon>
        <taxon>Herpotrichiellaceae</taxon>
        <taxon>Rhinocladiella</taxon>
    </lineage>
</organism>
<dbReference type="SUPFAM" id="SSF56176">
    <property type="entry name" value="FAD-binding/transporter-associated domain-like"/>
    <property type="match status" value="1"/>
</dbReference>
<dbReference type="GeneID" id="25298204"/>
<name>A0A0D2FGF8_9EURO</name>
<dbReference type="HOGENOM" id="CLU_025883_3_0_1"/>
<protein>
    <submittedName>
        <fullName evidence="2">Uncharacterized protein</fullName>
    </submittedName>
</protein>
<reference evidence="2 3" key="1">
    <citation type="submission" date="2015-01" db="EMBL/GenBank/DDBJ databases">
        <title>The Genome Sequence of Rhinocladiella mackenzie CBS 650.93.</title>
        <authorList>
            <consortium name="The Broad Institute Genomics Platform"/>
            <person name="Cuomo C."/>
            <person name="de Hoog S."/>
            <person name="Gorbushina A."/>
            <person name="Stielow B."/>
            <person name="Teixiera M."/>
            <person name="Abouelleil A."/>
            <person name="Chapman S.B."/>
            <person name="Priest M."/>
            <person name="Young S.K."/>
            <person name="Wortman J."/>
            <person name="Nusbaum C."/>
            <person name="Birren B."/>
        </authorList>
    </citation>
    <scope>NUCLEOTIDE SEQUENCE [LARGE SCALE GENOMIC DNA]</scope>
    <source>
        <strain evidence="2 3">CBS 650.93</strain>
    </source>
</reference>
<dbReference type="PANTHER" id="PTHR10801">
    <property type="entry name" value="24-DEHYDROCHOLESTEROL REDUCTASE"/>
    <property type="match status" value="1"/>
</dbReference>
<dbReference type="InterPro" id="IPR040165">
    <property type="entry name" value="Diminuto-like"/>
</dbReference>
<dbReference type="GO" id="GO:0008202">
    <property type="term" value="P:steroid metabolic process"/>
    <property type="evidence" value="ECO:0007669"/>
    <property type="project" value="TreeGrafter"/>
</dbReference>
<sequence length="285" mass="32766">MVQRITRVRSCLRVLQADTETKTALVEPQVPMDPLVEHTIKPRLIPPVVMEFPGITTGGGSPGTGAKSSSFQYGDFNDNVNWVEITFSMGHLAPSEVWGSPTLLGLPLIPAEKYVKITYHPVRSVSEAVEKVQDEISHPVHKFSAASDPWFYLHVKEITRQSVEPVAEHIPLAAYLFRMLYKALHARDQSRNYVVQDLALPFSTKQMAKTLKPMLNVGVWGFGPRQHDEFIAKNRELERKLLELRGMKWLYVQTYDTEREFWEMFDEEWYDGRRKKYNVESLTSV</sequence>
<evidence type="ECO:0000313" key="3">
    <source>
        <dbReference type="Proteomes" id="UP000053617"/>
    </source>
</evidence>
<dbReference type="EMBL" id="KN847482">
    <property type="protein sequence ID" value="KIX01067.1"/>
    <property type="molecule type" value="Genomic_DNA"/>
</dbReference>
<dbReference type="InterPro" id="IPR016169">
    <property type="entry name" value="FAD-bd_PCMH_sub2"/>
</dbReference>
<keyword evidence="1" id="KW-0560">Oxidoreductase</keyword>
<dbReference type="PANTHER" id="PTHR10801:SF0">
    <property type="entry name" value="DELTA(24)-STEROL REDUCTASE"/>
    <property type="match status" value="1"/>
</dbReference>
<keyword evidence="3" id="KW-1185">Reference proteome</keyword>